<reference evidence="1" key="1">
    <citation type="submission" date="2023-09" db="UniProtKB">
        <authorList>
            <consortium name="Ensembl"/>
        </authorList>
    </citation>
    <scope>IDENTIFICATION</scope>
</reference>
<accession>A0A3B4ZZ04</accession>
<dbReference type="Ensembl" id="ENSSPAT00000007037.1">
    <property type="protein sequence ID" value="ENSSPAP00000006897.1"/>
    <property type="gene ID" value="ENSSPAG00000005311.1"/>
</dbReference>
<evidence type="ECO:0000313" key="1">
    <source>
        <dbReference type="Ensembl" id="ENSSPAP00000006897.1"/>
    </source>
</evidence>
<protein>
    <submittedName>
        <fullName evidence="1">Uncharacterized protein</fullName>
    </submittedName>
</protein>
<name>A0A3B4ZZ04_9TELE</name>
<dbReference type="AlphaFoldDB" id="A0A3B4ZZ04"/>
<dbReference type="STRING" id="144197.ENSSPAP00000006897"/>
<sequence length="55" mass="6128">MDILKSLGHPEEIFNLFKFKMGGCRTVMPKLDYVSYIMSLAGSPVGGDDVRMFQG</sequence>
<organism evidence="1">
    <name type="scientific">Stegastes partitus</name>
    <name type="common">bicolor damselfish</name>
    <dbReference type="NCBI Taxonomy" id="144197"/>
    <lineage>
        <taxon>Eukaryota</taxon>
        <taxon>Metazoa</taxon>
        <taxon>Chordata</taxon>
        <taxon>Craniata</taxon>
        <taxon>Vertebrata</taxon>
        <taxon>Euteleostomi</taxon>
        <taxon>Actinopterygii</taxon>
        <taxon>Neopterygii</taxon>
        <taxon>Teleostei</taxon>
        <taxon>Neoteleostei</taxon>
        <taxon>Acanthomorphata</taxon>
        <taxon>Ovalentaria</taxon>
        <taxon>Pomacentridae</taxon>
        <taxon>Stegastes</taxon>
    </lineage>
</organism>
<proteinExistence type="predicted"/>